<dbReference type="GeneTree" id="ENSGT00940000161628"/>
<dbReference type="SUPFAM" id="SSF53448">
    <property type="entry name" value="Nucleotide-diphospho-sugar transferases"/>
    <property type="match status" value="1"/>
</dbReference>
<dbReference type="GeneID" id="112113612"/>
<comment type="catalytic activity">
    <reaction evidence="16">
        <text>L-tyrosyl-[glycogenin] + UDP-alpha-D-glucose = alpha-D-glucosyl-L-tyrosyl-[glycogenin] + UDP + H(+)</text>
        <dbReference type="Rhea" id="RHEA:23360"/>
        <dbReference type="Rhea" id="RHEA-COMP:14604"/>
        <dbReference type="Rhea" id="RHEA-COMP:14605"/>
        <dbReference type="ChEBI" id="CHEBI:15378"/>
        <dbReference type="ChEBI" id="CHEBI:46858"/>
        <dbReference type="ChEBI" id="CHEBI:58223"/>
        <dbReference type="ChEBI" id="CHEBI:58885"/>
        <dbReference type="ChEBI" id="CHEBI:140573"/>
        <dbReference type="EC" id="2.4.1.186"/>
    </reaction>
    <physiologicalReaction direction="left-to-right" evidence="16">
        <dbReference type="Rhea" id="RHEA:23361"/>
    </physiologicalReaction>
</comment>
<keyword evidence="5" id="KW-0963">Cytoplasm</keyword>
<keyword evidence="10" id="KW-0325">Glycoprotein</keyword>
<comment type="similarity">
    <text evidence="13">Belongs to the glycosyltransferase 8 family. Glycogenin subfamily.</text>
</comment>
<dbReference type="EC" id="2.4.1.186" evidence="14"/>
<evidence type="ECO:0000256" key="10">
    <source>
        <dbReference type="ARBA" id="ARBA00023180"/>
    </source>
</evidence>
<dbReference type="GO" id="GO:0008466">
    <property type="term" value="F:glycogenin glucosyltransferase activity"/>
    <property type="evidence" value="ECO:0007669"/>
    <property type="project" value="UniProtKB-EC"/>
</dbReference>
<reference evidence="18" key="1">
    <citation type="submission" date="2025-08" db="UniProtKB">
        <authorList>
            <consortium name="Ensembl"/>
        </authorList>
    </citation>
    <scope>IDENTIFICATION</scope>
</reference>
<sequence length="430" mass="48851">MAVADQAFVTLGTDDVYCQGALVLGQSLRNHMTSRKLAILITPQVSSVMRAVLCSVFDEVIEVDAIDSADSMHLALLERPELGVTFTKLHCWTLTQYSKCVFMDADTLVLCNIDELFEREELSAAPDSGWPDCFNSGVFVFRPSVETYNRLLQFATEHGSFDGGDQGLLNSFFSNWATTDIGKHLPFIYNLSSSAIYTYVPAFKHFGRDAKVVHFLGSAKPWHYKYNPQTRTIMQDGSTSGSQHQFSYLVLWWKIYYASILPLLEKLPEMEDMESQGQKMLARDGCDKLILCTEHIFNGDEIRPKNENPLINSLQIPVFPEQTSEIDIATCPPEEFDTKTPPVPQVEQHNSEVRLPEPDQPLEQLAFHPAPQQTLKLDETTHLISELSTQLKPEEPNAEDERKKWEEGRMDYMGKDAFEHIKKKLDTFLK</sequence>
<organism evidence="18 19">
    <name type="scientific">Terrapene triunguis</name>
    <name type="common">Three-toed box turtle</name>
    <dbReference type="NCBI Taxonomy" id="2587831"/>
    <lineage>
        <taxon>Eukaryota</taxon>
        <taxon>Metazoa</taxon>
        <taxon>Chordata</taxon>
        <taxon>Craniata</taxon>
        <taxon>Vertebrata</taxon>
        <taxon>Euteleostomi</taxon>
        <taxon>Archelosauria</taxon>
        <taxon>Testudinata</taxon>
        <taxon>Testudines</taxon>
        <taxon>Cryptodira</taxon>
        <taxon>Durocryptodira</taxon>
        <taxon>Testudinoidea</taxon>
        <taxon>Emydidae</taxon>
        <taxon>Terrapene</taxon>
    </lineage>
</organism>
<evidence type="ECO:0000256" key="7">
    <source>
        <dbReference type="ARBA" id="ARBA00022679"/>
    </source>
</evidence>
<evidence type="ECO:0000256" key="5">
    <source>
        <dbReference type="ARBA" id="ARBA00022490"/>
    </source>
</evidence>
<evidence type="ECO:0000256" key="6">
    <source>
        <dbReference type="ARBA" id="ARBA00022553"/>
    </source>
</evidence>
<comment type="subcellular location">
    <subcellularLocation>
        <location evidence="3">Cytoplasm</location>
    </subcellularLocation>
    <subcellularLocation>
        <location evidence="2">Nucleus</location>
    </subcellularLocation>
</comment>
<dbReference type="GO" id="GO:0005978">
    <property type="term" value="P:glycogen biosynthetic process"/>
    <property type="evidence" value="ECO:0007669"/>
    <property type="project" value="UniProtKB-KW"/>
</dbReference>
<proteinExistence type="inferred from homology"/>
<dbReference type="GO" id="GO:0005634">
    <property type="term" value="C:nucleus"/>
    <property type="evidence" value="ECO:0007669"/>
    <property type="project" value="UniProtKB-SubCell"/>
</dbReference>
<reference evidence="18" key="2">
    <citation type="submission" date="2025-09" db="UniProtKB">
        <authorList>
            <consortium name="Ensembl"/>
        </authorList>
    </citation>
    <scope>IDENTIFICATION</scope>
</reference>
<keyword evidence="12" id="KW-0539">Nucleus</keyword>
<accession>A0A674IZY6</accession>
<gene>
    <name evidence="18" type="primary">LOC112113612</name>
</gene>
<dbReference type="PANTHER" id="PTHR11183">
    <property type="entry name" value="GLYCOGENIN SUBFAMILY MEMBER"/>
    <property type="match status" value="1"/>
</dbReference>
<dbReference type="Ensembl" id="ENSTMTT00000015635.1">
    <property type="protein sequence ID" value="ENSTMTP00000015096.1"/>
    <property type="gene ID" value="ENSTMTG00000011042.1"/>
</dbReference>
<dbReference type="InterPro" id="IPR050587">
    <property type="entry name" value="GNT1/Glycosyltrans_8"/>
</dbReference>
<evidence type="ECO:0000313" key="19">
    <source>
        <dbReference type="Proteomes" id="UP000472274"/>
    </source>
</evidence>
<dbReference type="InterPro" id="IPR029044">
    <property type="entry name" value="Nucleotide-diphossugar_trans"/>
</dbReference>
<comment type="catalytic activity">
    <reaction evidence="15">
        <text>[1,4-alpha-D-glucosyl](n)-L-tyrosyl-[glycogenin] + UDP-alpha-D-glucose = [1,4-alpha-D-glucosyl](n+1)-L-tyrosyl-[glycogenin] + UDP + H(+)</text>
        <dbReference type="Rhea" id="RHEA:56560"/>
        <dbReference type="Rhea" id="RHEA-COMP:14606"/>
        <dbReference type="Rhea" id="RHEA-COMP:14607"/>
        <dbReference type="ChEBI" id="CHEBI:15378"/>
        <dbReference type="ChEBI" id="CHEBI:58223"/>
        <dbReference type="ChEBI" id="CHEBI:58885"/>
        <dbReference type="ChEBI" id="CHEBI:140574"/>
        <dbReference type="EC" id="2.4.1.186"/>
    </reaction>
    <physiologicalReaction direction="left-to-right" evidence="15">
        <dbReference type="Rhea" id="RHEA:56561"/>
    </physiologicalReaction>
</comment>
<keyword evidence="6" id="KW-0597">Phosphoprotein</keyword>
<dbReference type="AlphaFoldDB" id="A0A674IZY6"/>
<dbReference type="RefSeq" id="XP_026505263.1">
    <property type="nucleotide sequence ID" value="XM_026649478.1"/>
</dbReference>
<evidence type="ECO:0000256" key="9">
    <source>
        <dbReference type="ARBA" id="ARBA00023056"/>
    </source>
</evidence>
<dbReference type="InterPro" id="IPR002495">
    <property type="entry name" value="Glyco_trans_8"/>
</dbReference>
<evidence type="ECO:0000256" key="12">
    <source>
        <dbReference type="ARBA" id="ARBA00023242"/>
    </source>
</evidence>
<evidence type="ECO:0000256" key="13">
    <source>
        <dbReference type="ARBA" id="ARBA00038162"/>
    </source>
</evidence>
<comment type="pathway">
    <text evidence="4">Glycan biosynthesis; glycogen biosynthesis.</text>
</comment>
<evidence type="ECO:0000256" key="15">
    <source>
        <dbReference type="ARBA" id="ARBA00047374"/>
    </source>
</evidence>
<evidence type="ECO:0000256" key="14">
    <source>
        <dbReference type="ARBA" id="ARBA00038934"/>
    </source>
</evidence>
<dbReference type="CDD" id="cd02537">
    <property type="entry name" value="GT8_Glycogenin"/>
    <property type="match status" value="1"/>
</dbReference>
<evidence type="ECO:0000256" key="4">
    <source>
        <dbReference type="ARBA" id="ARBA00004964"/>
    </source>
</evidence>
<keyword evidence="19" id="KW-1185">Reference proteome</keyword>
<name>A0A674IZY6_9SAUR</name>
<keyword evidence="9" id="KW-0320">Glycogen biosynthesis</keyword>
<keyword evidence="8" id="KW-0479">Metal-binding</keyword>
<evidence type="ECO:0000256" key="16">
    <source>
        <dbReference type="ARBA" id="ARBA00047924"/>
    </source>
</evidence>
<evidence type="ECO:0000313" key="18">
    <source>
        <dbReference type="Ensembl" id="ENSTMTP00000015096.1"/>
    </source>
</evidence>
<dbReference type="FunFam" id="3.90.550.10:FF:000025">
    <property type="entry name" value="Glycogenin-1 isoform 1"/>
    <property type="match status" value="1"/>
</dbReference>
<evidence type="ECO:0000256" key="8">
    <source>
        <dbReference type="ARBA" id="ARBA00022723"/>
    </source>
</evidence>
<protein>
    <recommendedName>
        <fullName evidence="14">glycogenin glucosyltransferase</fullName>
        <ecNumber evidence="14">2.4.1.186</ecNumber>
    </recommendedName>
</protein>
<comment type="cofactor">
    <cofactor evidence="1">
        <name>Mn(2+)</name>
        <dbReference type="ChEBI" id="CHEBI:29035"/>
    </cofactor>
</comment>
<keyword evidence="11" id="KW-0464">Manganese</keyword>
<evidence type="ECO:0000256" key="3">
    <source>
        <dbReference type="ARBA" id="ARBA00004496"/>
    </source>
</evidence>
<dbReference type="GO" id="GO:0005737">
    <property type="term" value="C:cytoplasm"/>
    <property type="evidence" value="ECO:0007669"/>
    <property type="project" value="UniProtKB-SubCell"/>
</dbReference>
<evidence type="ECO:0000256" key="2">
    <source>
        <dbReference type="ARBA" id="ARBA00004123"/>
    </source>
</evidence>
<evidence type="ECO:0000256" key="1">
    <source>
        <dbReference type="ARBA" id="ARBA00001936"/>
    </source>
</evidence>
<dbReference type="GO" id="GO:0046872">
    <property type="term" value="F:metal ion binding"/>
    <property type="evidence" value="ECO:0007669"/>
    <property type="project" value="UniProtKB-KW"/>
</dbReference>
<comment type="function">
    <text evidence="17">Glycogenin participates in the glycogen biosynthetic process along with glycogen synthase and glycogen branching enzyme. It catalyzes the formation of a short alpha (1,4)-glucosyl chain covalently attached via a glucose 1-O-tyrosyl linkage to internal tyrosine residues and these chains act as primers for the elongation reaction catalyzed by glycogen synthase.</text>
</comment>
<dbReference type="Proteomes" id="UP000472274">
    <property type="component" value="Unplaced"/>
</dbReference>
<dbReference type="InParanoid" id="A0A674IZY6"/>
<dbReference type="Gene3D" id="3.90.550.10">
    <property type="entry name" value="Spore Coat Polysaccharide Biosynthesis Protein SpsA, Chain A"/>
    <property type="match status" value="1"/>
</dbReference>
<evidence type="ECO:0000256" key="11">
    <source>
        <dbReference type="ARBA" id="ARBA00023211"/>
    </source>
</evidence>
<evidence type="ECO:0000256" key="17">
    <source>
        <dbReference type="ARBA" id="ARBA00049637"/>
    </source>
</evidence>
<dbReference type="Pfam" id="PF01501">
    <property type="entry name" value="Glyco_transf_8"/>
    <property type="match status" value="1"/>
</dbReference>
<keyword evidence="7" id="KW-0808">Transferase</keyword>